<evidence type="ECO:0000313" key="4">
    <source>
        <dbReference type="EMBL" id="MDY3560426.1"/>
    </source>
</evidence>
<dbReference type="EMBL" id="JAXBLV010000178">
    <property type="protein sequence ID" value="MDY3560426.1"/>
    <property type="molecule type" value="Genomic_DNA"/>
</dbReference>
<sequence length="260" mass="27593">MATTLLASAVKSAAGTDSPVARVVNKLPQVRTNVSSNERWLSLAAGGTLAALGLGGRTPVLVSALVGAGLIYRGVTGNCALYQALGVSTSDSTKPQTAIAGGHGTRVEHAITVNKPVQEVYRFWRDFENLPTFMTHLIDVNTSTDGRSHWTARGPLGVTVEWEAELVTDRPNQVIAWRSLDGADVDSAGSVHFTELPHGRGTEVRVALKYDPPGGKLGTAIATLIGRSPAAQIKADMRRFKQLLEAGEIPTTEGQPHGRR</sequence>
<dbReference type="PANTHER" id="PTHR33824:SF7">
    <property type="entry name" value="POLYKETIDE CYCLASE_DEHYDRASE AND LIPID TRANSPORT SUPERFAMILY PROTEIN"/>
    <property type="match status" value="1"/>
</dbReference>
<dbReference type="Gene3D" id="3.30.530.20">
    <property type="match status" value="1"/>
</dbReference>
<feature type="domain" description="Coenzyme Q-binding protein COQ10 START" evidence="2">
    <location>
        <begin position="113"/>
        <end position="238"/>
    </location>
</feature>
<evidence type="ECO:0000259" key="3">
    <source>
        <dbReference type="Pfam" id="PF11127"/>
    </source>
</evidence>
<dbReference type="InterPro" id="IPR021309">
    <property type="entry name" value="YgaP-like_TM"/>
</dbReference>
<accession>A0ABU5F3D6</accession>
<name>A0ABU5F3D6_9BACT</name>
<evidence type="ECO:0000313" key="5">
    <source>
        <dbReference type="Proteomes" id="UP001272242"/>
    </source>
</evidence>
<comment type="similarity">
    <text evidence="1">Belongs to the ribosome association toxin RatA family.</text>
</comment>
<dbReference type="SUPFAM" id="SSF55961">
    <property type="entry name" value="Bet v1-like"/>
    <property type="match status" value="1"/>
</dbReference>
<keyword evidence="5" id="KW-1185">Reference proteome</keyword>
<reference evidence="5" key="1">
    <citation type="journal article" date="2023" name="Mar. Drugs">
        <title>Gemmata algarum, a Novel Planctomycete Isolated from an Algal Mat, Displays Antimicrobial Activity.</title>
        <authorList>
            <person name="Kumar G."/>
            <person name="Kallscheuer N."/>
            <person name="Kashif M."/>
            <person name="Ahamad S."/>
            <person name="Jagadeeshwari U."/>
            <person name="Pannikurungottu S."/>
            <person name="Haufschild T."/>
            <person name="Kabuu M."/>
            <person name="Sasikala C."/>
            <person name="Jogler C."/>
            <person name="Ramana C."/>
        </authorList>
    </citation>
    <scope>NUCLEOTIDE SEQUENCE [LARGE SCALE GENOMIC DNA]</scope>
    <source>
        <strain evidence="5">JC673</strain>
    </source>
</reference>
<proteinExistence type="inferred from homology"/>
<organism evidence="4 5">
    <name type="scientific">Gemmata algarum</name>
    <dbReference type="NCBI Taxonomy" id="2975278"/>
    <lineage>
        <taxon>Bacteria</taxon>
        <taxon>Pseudomonadati</taxon>
        <taxon>Planctomycetota</taxon>
        <taxon>Planctomycetia</taxon>
        <taxon>Gemmatales</taxon>
        <taxon>Gemmataceae</taxon>
        <taxon>Gemmata</taxon>
    </lineage>
</organism>
<dbReference type="InterPro" id="IPR005031">
    <property type="entry name" value="COQ10_START"/>
</dbReference>
<evidence type="ECO:0000259" key="2">
    <source>
        <dbReference type="Pfam" id="PF03364"/>
    </source>
</evidence>
<dbReference type="CDD" id="cd07817">
    <property type="entry name" value="SRPBCC_8"/>
    <property type="match status" value="1"/>
</dbReference>
<dbReference type="Pfam" id="PF11127">
    <property type="entry name" value="YgaP-like_TM"/>
    <property type="match status" value="1"/>
</dbReference>
<dbReference type="PANTHER" id="PTHR33824">
    <property type="entry name" value="POLYKETIDE CYCLASE/DEHYDRASE AND LIPID TRANSPORT SUPERFAMILY PROTEIN"/>
    <property type="match status" value="1"/>
</dbReference>
<dbReference type="Pfam" id="PF03364">
    <property type="entry name" value="Polyketide_cyc"/>
    <property type="match status" value="1"/>
</dbReference>
<comment type="caution">
    <text evidence="4">The sequence shown here is derived from an EMBL/GenBank/DDBJ whole genome shotgun (WGS) entry which is preliminary data.</text>
</comment>
<dbReference type="InterPro" id="IPR047137">
    <property type="entry name" value="ORF3"/>
</dbReference>
<protein>
    <submittedName>
        <fullName evidence="4">DUF2892 domain-containing protein</fullName>
    </submittedName>
</protein>
<gene>
    <name evidence="4" type="ORF">R5W23_001660</name>
</gene>
<dbReference type="Proteomes" id="UP001272242">
    <property type="component" value="Unassembled WGS sequence"/>
</dbReference>
<feature type="domain" description="Inner membrane protein YgaP-like transmembrane" evidence="3">
    <location>
        <begin position="32"/>
        <end position="91"/>
    </location>
</feature>
<dbReference type="InterPro" id="IPR023393">
    <property type="entry name" value="START-like_dom_sf"/>
</dbReference>
<evidence type="ECO:0000256" key="1">
    <source>
        <dbReference type="ARBA" id="ARBA00008918"/>
    </source>
</evidence>
<dbReference type="RefSeq" id="WP_261184617.1">
    <property type="nucleotide sequence ID" value="NZ_JAXBLV010000178.1"/>
</dbReference>